<evidence type="ECO:0000313" key="5">
    <source>
        <dbReference type="Proteomes" id="UP000199150"/>
    </source>
</evidence>
<dbReference type="STRING" id="260084.SAMN02927928_2540"/>
<organism evidence="4 5">
    <name type="scientific">Asticcacaulis taihuensis</name>
    <dbReference type="NCBI Taxonomy" id="260084"/>
    <lineage>
        <taxon>Bacteria</taxon>
        <taxon>Pseudomonadati</taxon>
        <taxon>Pseudomonadota</taxon>
        <taxon>Alphaproteobacteria</taxon>
        <taxon>Caulobacterales</taxon>
        <taxon>Caulobacteraceae</taxon>
        <taxon>Asticcacaulis</taxon>
    </lineage>
</organism>
<evidence type="ECO:0000313" key="4">
    <source>
        <dbReference type="EMBL" id="SCW66603.1"/>
    </source>
</evidence>
<keyword evidence="4" id="KW-0689">Ribosomal protein</keyword>
<dbReference type="PROSITE" id="PS51186">
    <property type="entry name" value="GNAT"/>
    <property type="match status" value="1"/>
</dbReference>
<evidence type="ECO:0000256" key="1">
    <source>
        <dbReference type="ARBA" id="ARBA00022679"/>
    </source>
</evidence>
<protein>
    <submittedName>
        <fullName evidence="4">Ribosomal protein S18 acetylase RimI</fullName>
    </submittedName>
</protein>
<dbReference type="PANTHER" id="PTHR43877">
    <property type="entry name" value="AMINOALKYLPHOSPHONATE N-ACETYLTRANSFERASE-RELATED-RELATED"/>
    <property type="match status" value="1"/>
</dbReference>
<name>A0A1G4SBM1_9CAUL</name>
<dbReference type="Pfam" id="PF00583">
    <property type="entry name" value="Acetyltransf_1"/>
    <property type="match status" value="1"/>
</dbReference>
<keyword evidence="1" id="KW-0808">Transferase</keyword>
<dbReference type="Proteomes" id="UP000199150">
    <property type="component" value="Unassembled WGS sequence"/>
</dbReference>
<dbReference type="CDD" id="cd04301">
    <property type="entry name" value="NAT_SF"/>
    <property type="match status" value="1"/>
</dbReference>
<sequence>MRILPVEPHHIPALSQLARDTFTETFGPLYPPEDLSAFLEKSYAPEKLAAETADPAQFWRIVYDGDDAVAYLQCGPVGLPHPDADPARAGELKRLYVHSSQQGKGLGRMLMAIALNWLGETYGDAPQWIGVWSENHKAQALYRSYGFERVGEYQFPVGQTLDDEFILRRQP</sequence>
<dbReference type="GO" id="GO:0016747">
    <property type="term" value="F:acyltransferase activity, transferring groups other than amino-acyl groups"/>
    <property type="evidence" value="ECO:0007669"/>
    <property type="project" value="InterPro"/>
</dbReference>
<dbReference type="InterPro" id="IPR000182">
    <property type="entry name" value="GNAT_dom"/>
</dbReference>
<reference evidence="5" key="1">
    <citation type="submission" date="2016-10" db="EMBL/GenBank/DDBJ databases">
        <authorList>
            <person name="Varghese N."/>
            <person name="Submissions S."/>
        </authorList>
    </citation>
    <scope>NUCLEOTIDE SEQUENCE [LARGE SCALE GENOMIC DNA]</scope>
    <source>
        <strain evidence="5">CGMCC 1.3431</strain>
    </source>
</reference>
<dbReference type="InterPro" id="IPR050832">
    <property type="entry name" value="Bact_Acetyltransf"/>
</dbReference>
<evidence type="ECO:0000256" key="2">
    <source>
        <dbReference type="ARBA" id="ARBA00023315"/>
    </source>
</evidence>
<proteinExistence type="predicted"/>
<accession>A0A1G4SBM1</accession>
<dbReference type="OrthoDB" id="143110at2"/>
<keyword evidence="5" id="KW-1185">Reference proteome</keyword>
<dbReference type="PANTHER" id="PTHR43877:SF2">
    <property type="entry name" value="AMINOALKYLPHOSPHONATE N-ACETYLTRANSFERASE-RELATED"/>
    <property type="match status" value="1"/>
</dbReference>
<keyword evidence="2" id="KW-0012">Acyltransferase</keyword>
<dbReference type="EMBL" id="FMTS01000004">
    <property type="protein sequence ID" value="SCW66603.1"/>
    <property type="molecule type" value="Genomic_DNA"/>
</dbReference>
<gene>
    <name evidence="4" type="ORF">SAMN02927928_2540</name>
</gene>
<dbReference type="GO" id="GO:0005840">
    <property type="term" value="C:ribosome"/>
    <property type="evidence" value="ECO:0007669"/>
    <property type="project" value="UniProtKB-KW"/>
</dbReference>
<dbReference type="AlphaFoldDB" id="A0A1G4SBM1"/>
<dbReference type="InterPro" id="IPR016181">
    <property type="entry name" value="Acyl_CoA_acyltransferase"/>
</dbReference>
<feature type="domain" description="N-acetyltransferase" evidence="3">
    <location>
        <begin position="1"/>
        <end position="168"/>
    </location>
</feature>
<dbReference type="Gene3D" id="3.40.630.30">
    <property type="match status" value="1"/>
</dbReference>
<dbReference type="RefSeq" id="WP_090648529.1">
    <property type="nucleotide sequence ID" value="NZ_CBCRYE010000002.1"/>
</dbReference>
<evidence type="ECO:0000259" key="3">
    <source>
        <dbReference type="PROSITE" id="PS51186"/>
    </source>
</evidence>
<keyword evidence="4" id="KW-0687">Ribonucleoprotein</keyword>
<dbReference type="SUPFAM" id="SSF55729">
    <property type="entry name" value="Acyl-CoA N-acyltransferases (Nat)"/>
    <property type="match status" value="1"/>
</dbReference>